<accession>A0AAW1XIL6</accession>
<reference evidence="1 2" key="1">
    <citation type="journal article" date="2023" name="G3 (Bethesda)">
        <title>A chromosome-length genome assembly and annotation of blackberry (Rubus argutus, cv. 'Hillquist').</title>
        <authorList>
            <person name="Bruna T."/>
            <person name="Aryal R."/>
            <person name="Dudchenko O."/>
            <person name="Sargent D.J."/>
            <person name="Mead D."/>
            <person name="Buti M."/>
            <person name="Cavallini A."/>
            <person name="Hytonen T."/>
            <person name="Andres J."/>
            <person name="Pham M."/>
            <person name="Weisz D."/>
            <person name="Mascagni F."/>
            <person name="Usai G."/>
            <person name="Natali L."/>
            <person name="Bassil N."/>
            <person name="Fernandez G.E."/>
            <person name="Lomsadze A."/>
            <person name="Armour M."/>
            <person name="Olukolu B."/>
            <person name="Poorten T."/>
            <person name="Britton C."/>
            <person name="Davik J."/>
            <person name="Ashrafi H."/>
            <person name="Aiden E.L."/>
            <person name="Borodovsky M."/>
            <person name="Worthington M."/>
        </authorList>
    </citation>
    <scope>NUCLEOTIDE SEQUENCE [LARGE SCALE GENOMIC DNA]</scope>
    <source>
        <tissue evidence="1">Leaf</tissue>
    </source>
</reference>
<dbReference type="Proteomes" id="UP001457282">
    <property type="component" value="Unassembled WGS sequence"/>
</dbReference>
<name>A0AAW1XIL6_RUBAR</name>
<dbReference type="AlphaFoldDB" id="A0AAW1XIL6"/>
<protein>
    <submittedName>
        <fullName evidence="1">Uncharacterized protein</fullName>
    </submittedName>
</protein>
<proteinExistence type="predicted"/>
<dbReference type="EMBL" id="JBEDUW010000003">
    <property type="protein sequence ID" value="KAK9936665.1"/>
    <property type="molecule type" value="Genomic_DNA"/>
</dbReference>
<evidence type="ECO:0000313" key="2">
    <source>
        <dbReference type="Proteomes" id="UP001457282"/>
    </source>
</evidence>
<comment type="caution">
    <text evidence="1">The sequence shown here is derived from an EMBL/GenBank/DDBJ whole genome shotgun (WGS) entry which is preliminary data.</text>
</comment>
<sequence>MIAKQRCILWLEFLLELRFCASSLSFLAFFGWKGCLVDSETSREEALRGLDLQTGFFTLRQIKAATNNFDPINKIGKVVLVVSTRGYYWMALQLQ</sequence>
<evidence type="ECO:0000313" key="1">
    <source>
        <dbReference type="EMBL" id="KAK9936665.1"/>
    </source>
</evidence>
<gene>
    <name evidence="1" type="ORF">M0R45_013494</name>
</gene>
<organism evidence="1 2">
    <name type="scientific">Rubus argutus</name>
    <name type="common">Southern blackberry</name>
    <dbReference type="NCBI Taxonomy" id="59490"/>
    <lineage>
        <taxon>Eukaryota</taxon>
        <taxon>Viridiplantae</taxon>
        <taxon>Streptophyta</taxon>
        <taxon>Embryophyta</taxon>
        <taxon>Tracheophyta</taxon>
        <taxon>Spermatophyta</taxon>
        <taxon>Magnoliopsida</taxon>
        <taxon>eudicotyledons</taxon>
        <taxon>Gunneridae</taxon>
        <taxon>Pentapetalae</taxon>
        <taxon>rosids</taxon>
        <taxon>fabids</taxon>
        <taxon>Rosales</taxon>
        <taxon>Rosaceae</taxon>
        <taxon>Rosoideae</taxon>
        <taxon>Rosoideae incertae sedis</taxon>
        <taxon>Rubus</taxon>
    </lineage>
</organism>
<keyword evidence="2" id="KW-1185">Reference proteome</keyword>